<reference evidence="2" key="1">
    <citation type="submission" date="2014-10" db="EMBL/GenBank/DDBJ databases">
        <authorList>
            <person name="King R."/>
        </authorList>
    </citation>
    <scope>NUCLEOTIDE SEQUENCE [LARGE SCALE GENOMIC DNA]</scope>
    <source>
        <strain evidence="2">A3/5</strain>
    </source>
</reference>
<evidence type="ECO:0000313" key="2">
    <source>
        <dbReference type="Proteomes" id="UP000245910"/>
    </source>
</evidence>
<sequence length="90" mass="9632">MSLIHPTGHGYALANHLQTFLKNAFNKPACTIGQRLVLLIPILAVALMEDQGGMAGRASGQPRGMRLCFLIAQVSLYITQNATQAIATVL</sequence>
<proteinExistence type="predicted"/>
<dbReference type="AlphaFoldDB" id="A0A2L2T2B4"/>
<dbReference type="Proteomes" id="UP000245910">
    <property type="component" value="Chromosome IIII"/>
</dbReference>
<organism evidence="1 2">
    <name type="scientific">Fusarium venenatum</name>
    <dbReference type="NCBI Taxonomy" id="56646"/>
    <lineage>
        <taxon>Eukaryota</taxon>
        <taxon>Fungi</taxon>
        <taxon>Dikarya</taxon>
        <taxon>Ascomycota</taxon>
        <taxon>Pezizomycotina</taxon>
        <taxon>Sordariomycetes</taxon>
        <taxon>Hypocreomycetidae</taxon>
        <taxon>Hypocreales</taxon>
        <taxon>Nectriaceae</taxon>
        <taxon>Fusarium</taxon>
    </lineage>
</organism>
<protein>
    <submittedName>
        <fullName evidence="1">Uncharacterized protein</fullName>
    </submittedName>
</protein>
<evidence type="ECO:0000313" key="1">
    <source>
        <dbReference type="EMBL" id="CEI39269.1"/>
    </source>
</evidence>
<keyword evidence="2" id="KW-1185">Reference proteome</keyword>
<dbReference type="EMBL" id="LN649232">
    <property type="protein sequence ID" value="CEI39269.1"/>
    <property type="molecule type" value="Genomic_DNA"/>
</dbReference>
<name>A0A2L2T2B4_9HYPO</name>
<accession>A0A2L2T2B4</accession>